<feature type="region of interest" description="Disordered" evidence="1">
    <location>
        <begin position="272"/>
        <end position="300"/>
    </location>
</feature>
<sequence>MPRSCAGSDAVPDEQTAGSGGIVTPATVVIVPPLGDVTLVPEWTAGPHRVLDPGRRFVARVLATAPVLASGEPTSTPDGSAHAGHVEGTSRTGDGGGSAGSAGDGERVVRLRAGVAVLADPAGPMARLRAAALLVPAVTEGHPGSAVDLVLDDLELRDGTTEDSASALRAALGPAPYDAELEETLASVTPGDDVWLILERDQQLPAVLTLAARLPGPIRVTGRYARQNWPVLSRLEPLRHAHLANPPAPLYWRVVGLPEAAALTETGLRQGVRAGAGSSGPPRTSSQATDSQVVGSQLTGSQVAEFRAEEPRVRWRERAGDPVPPGPWAGRVSLRAAVEAPGELIASGCLTAVLGLCAADEEFVGRGGSVWPAEKARAALGTLRAAGITVLAELWLGAPGISADRSRAAVAALAAPDAPVDRIAGLRPFDWPAHWLDPRWGGTGVDRLPSALDLARHRAFRADGTLSREQVQDLVAEIGPALARDGVLIPARVAAAYLVADPPLEATVPGAANGTNDVDVVSASNGGSGPNGTNDAEGAHGVNGVNAATATADPEVVTATARPGAATAPAGTEVVTAPAGTEAPAGTTVALAPDTVLVAGPVEGGQWYAVDLRAGRIVRLDPRIASRLRAGRRPVPEAEALPGVAAATRTRVLEALAGSGLLVRR</sequence>
<feature type="region of interest" description="Disordered" evidence="1">
    <location>
        <begin position="1"/>
        <end position="20"/>
    </location>
</feature>
<evidence type="ECO:0000256" key="1">
    <source>
        <dbReference type="SAM" id="MobiDB-lite"/>
    </source>
</evidence>
<reference evidence="2 3" key="1">
    <citation type="submission" date="2018-06" db="EMBL/GenBank/DDBJ databases">
        <title>Sphaerisporangium craniellae sp. nov., isolated from a marine sponge in the South China Sea.</title>
        <authorList>
            <person name="Li L."/>
        </authorList>
    </citation>
    <scope>NUCLEOTIDE SEQUENCE [LARGE SCALE GENOMIC DNA]</scope>
    <source>
        <strain evidence="2 3">CCTCC AA 208026</strain>
    </source>
</reference>
<evidence type="ECO:0000313" key="2">
    <source>
        <dbReference type="EMBL" id="RCG25384.1"/>
    </source>
</evidence>
<accession>A0A367F4T3</accession>
<organism evidence="2 3">
    <name type="scientific">Sphaerisporangium album</name>
    <dbReference type="NCBI Taxonomy" id="509200"/>
    <lineage>
        <taxon>Bacteria</taxon>
        <taxon>Bacillati</taxon>
        <taxon>Actinomycetota</taxon>
        <taxon>Actinomycetes</taxon>
        <taxon>Streptosporangiales</taxon>
        <taxon>Streptosporangiaceae</taxon>
        <taxon>Sphaerisporangium</taxon>
    </lineage>
</organism>
<keyword evidence="3" id="KW-1185">Reference proteome</keyword>
<evidence type="ECO:0000313" key="3">
    <source>
        <dbReference type="Proteomes" id="UP000253094"/>
    </source>
</evidence>
<feature type="region of interest" description="Disordered" evidence="1">
    <location>
        <begin position="69"/>
        <end position="104"/>
    </location>
</feature>
<dbReference type="AlphaFoldDB" id="A0A367F4T3"/>
<feature type="region of interest" description="Disordered" evidence="1">
    <location>
        <begin position="521"/>
        <end position="541"/>
    </location>
</feature>
<comment type="caution">
    <text evidence="2">The sequence shown here is derived from an EMBL/GenBank/DDBJ whole genome shotgun (WGS) entry which is preliminary data.</text>
</comment>
<dbReference type="Proteomes" id="UP000253094">
    <property type="component" value="Unassembled WGS sequence"/>
</dbReference>
<proteinExistence type="predicted"/>
<protein>
    <submittedName>
        <fullName evidence="2">Uncharacterized protein</fullName>
    </submittedName>
</protein>
<feature type="compositionally biased region" description="Polar residues" evidence="1">
    <location>
        <begin position="281"/>
        <end position="300"/>
    </location>
</feature>
<name>A0A367F4T3_9ACTN</name>
<dbReference type="EMBL" id="QOIL01000022">
    <property type="protein sequence ID" value="RCG25384.1"/>
    <property type="molecule type" value="Genomic_DNA"/>
</dbReference>
<gene>
    <name evidence="2" type="ORF">DQ384_31455</name>
</gene>
<feature type="compositionally biased region" description="Gly residues" evidence="1">
    <location>
        <begin position="93"/>
        <end position="103"/>
    </location>
</feature>